<dbReference type="AlphaFoldDB" id="W5XZA6"/>
<evidence type="ECO:0000256" key="1">
    <source>
        <dbReference type="SAM" id="Phobius"/>
    </source>
</evidence>
<keyword evidence="1" id="KW-0812">Transmembrane</keyword>
<feature type="transmembrane region" description="Helical" evidence="1">
    <location>
        <begin position="347"/>
        <end position="364"/>
    </location>
</feature>
<dbReference type="eggNOG" id="COG4194">
    <property type="taxonomic scope" value="Bacteria"/>
</dbReference>
<dbReference type="EMBL" id="CP004353">
    <property type="protein sequence ID" value="AHI22336.1"/>
    <property type="molecule type" value="Genomic_DNA"/>
</dbReference>
<sequence>MNDDLTFRAVIATTLLVTGVLLGLSPRLSPKGVVLGVRVPEAHLGDPVVRGAVRRFRAVNLAAAVLLAAACFLPDASVVLWAILAQIAFMLASYLYLRRGIARHKAREGWFTGLPTRVVGQVSEDLERWLPEPRVPWLAFALGLVPIVASVLAVASIYDRLPDTIPTHWGTGFEPDQWAPKSVGSVYTLSFVNAGMLVLFFVISLLLTTLRVQTRSGSGIRGRLRTRMMVYLVNRALGWFVAALVLSLSFAQVATFFPSLVKPSFLLIMAVSLGGSLALVVAIVRGQLSLDDDLRRLDLGPEYEAPDNDRFYKWGMFYYNPDDPAVVVEKRFGVGFDFNYARWQGKAFVASIVLVLLASFAPLFF</sequence>
<dbReference type="RefSeq" id="WP_025252373.1">
    <property type="nucleotide sequence ID" value="NZ_CP004353.1"/>
</dbReference>
<feature type="transmembrane region" description="Helical" evidence="1">
    <location>
        <begin position="56"/>
        <end position="73"/>
    </location>
</feature>
<dbReference type="InterPro" id="IPR012867">
    <property type="entry name" value="DUF1648"/>
</dbReference>
<dbReference type="Pfam" id="PF07853">
    <property type="entry name" value="DUF1648"/>
    <property type="match status" value="1"/>
</dbReference>
<feature type="domain" description="DUF5808" evidence="3">
    <location>
        <begin position="321"/>
        <end position="346"/>
    </location>
</feature>
<feature type="transmembrane region" description="Helical" evidence="1">
    <location>
        <begin position="186"/>
        <end position="207"/>
    </location>
</feature>
<dbReference type="PATRIC" id="fig|1224164.3.peg.941"/>
<evidence type="ECO:0000259" key="3">
    <source>
        <dbReference type="Pfam" id="PF19124"/>
    </source>
</evidence>
<dbReference type="KEGG" id="cvt:B843_04735"/>
<keyword evidence="5" id="KW-1185">Reference proteome</keyword>
<feature type="transmembrane region" description="Helical" evidence="1">
    <location>
        <begin position="6"/>
        <end position="24"/>
    </location>
</feature>
<name>W5XZA6_9CORY</name>
<dbReference type="HOGENOM" id="CLU_059161_0_0_11"/>
<dbReference type="InterPro" id="IPR043831">
    <property type="entry name" value="DUF5808"/>
</dbReference>
<dbReference type="Proteomes" id="UP000019222">
    <property type="component" value="Chromosome"/>
</dbReference>
<keyword evidence="1" id="KW-1133">Transmembrane helix</keyword>
<feature type="transmembrane region" description="Helical" evidence="1">
    <location>
        <begin position="228"/>
        <end position="253"/>
    </location>
</feature>
<evidence type="ECO:0000259" key="2">
    <source>
        <dbReference type="Pfam" id="PF07853"/>
    </source>
</evidence>
<feature type="transmembrane region" description="Helical" evidence="1">
    <location>
        <begin position="137"/>
        <end position="158"/>
    </location>
</feature>
<evidence type="ECO:0000313" key="5">
    <source>
        <dbReference type="Proteomes" id="UP000019222"/>
    </source>
</evidence>
<reference evidence="4 5" key="1">
    <citation type="submission" date="2013-02" db="EMBL/GenBank/DDBJ databases">
        <title>The complete genome sequence of Corynebacterium vitaeruminis DSM 20294.</title>
        <authorList>
            <person name="Ruckert C."/>
            <person name="Albersmeier A."/>
            <person name="Kalinowski J."/>
        </authorList>
    </citation>
    <scope>NUCLEOTIDE SEQUENCE [LARGE SCALE GENOMIC DNA]</scope>
    <source>
        <strain evidence="5">ATCC 10234</strain>
    </source>
</reference>
<dbReference type="PANTHER" id="PTHR37810:SF9">
    <property type="entry name" value="MEMBRANE PROTEIN"/>
    <property type="match status" value="1"/>
</dbReference>
<dbReference type="PANTHER" id="PTHR37810">
    <property type="entry name" value="IMMUNITY PROTEIN SDPI"/>
    <property type="match status" value="1"/>
</dbReference>
<proteinExistence type="predicted"/>
<organism evidence="4 5">
    <name type="scientific">Corynebacterium vitaeruminis DSM 20294</name>
    <dbReference type="NCBI Taxonomy" id="1224164"/>
    <lineage>
        <taxon>Bacteria</taxon>
        <taxon>Bacillati</taxon>
        <taxon>Actinomycetota</taxon>
        <taxon>Actinomycetes</taxon>
        <taxon>Mycobacteriales</taxon>
        <taxon>Corynebacteriaceae</taxon>
        <taxon>Corynebacterium</taxon>
    </lineage>
</organism>
<dbReference type="GO" id="GO:0009636">
    <property type="term" value="P:response to toxic substance"/>
    <property type="evidence" value="ECO:0007669"/>
    <property type="project" value="TreeGrafter"/>
</dbReference>
<evidence type="ECO:0000313" key="4">
    <source>
        <dbReference type="EMBL" id="AHI22336.1"/>
    </source>
</evidence>
<evidence type="ECO:0008006" key="6">
    <source>
        <dbReference type="Google" id="ProtNLM"/>
    </source>
</evidence>
<feature type="transmembrane region" description="Helical" evidence="1">
    <location>
        <begin position="265"/>
        <end position="286"/>
    </location>
</feature>
<keyword evidence="1" id="KW-0472">Membrane</keyword>
<accession>W5XZA6</accession>
<feature type="transmembrane region" description="Helical" evidence="1">
    <location>
        <begin position="79"/>
        <end position="97"/>
    </location>
</feature>
<protein>
    <recommendedName>
        <fullName evidence="6">DUF1648 domain-containing protein</fullName>
    </recommendedName>
</protein>
<gene>
    <name evidence="4" type="ORF">B843_04735</name>
</gene>
<dbReference type="STRING" id="1224164.B843_04735"/>
<feature type="domain" description="DUF1648" evidence="2">
    <location>
        <begin position="147"/>
        <end position="184"/>
    </location>
</feature>
<dbReference type="Pfam" id="PF19124">
    <property type="entry name" value="DUF5808"/>
    <property type="match status" value="1"/>
</dbReference>